<gene>
    <name evidence="1" type="ORF">CHK_2702</name>
</gene>
<keyword evidence="2" id="KW-1185">Reference proteome</keyword>
<protein>
    <submittedName>
        <fullName evidence="1">Uncharacterized protein</fullName>
    </submittedName>
</protein>
<dbReference type="Proteomes" id="UP000034076">
    <property type="component" value="Unassembled WGS sequence"/>
</dbReference>
<proteinExistence type="predicted"/>
<reference evidence="1 2" key="1">
    <citation type="submission" date="2015-04" db="EMBL/GenBank/DDBJ databases">
        <title>Draft genome sequence of bacteremic isolate Catabacter hongkongensis type strain HKU16T.</title>
        <authorList>
            <person name="Lau S.K."/>
            <person name="Teng J.L."/>
            <person name="Huang Y."/>
            <person name="Curreem S.O."/>
            <person name="Tsui S.K."/>
            <person name="Woo P.C."/>
        </authorList>
    </citation>
    <scope>NUCLEOTIDE SEQUENCE [LARGE SCALE GENOMIC DNA]</scope>
    <source>
        <strain evidence="1 2">HKU16</strain>
    </source>
</reference>
<dbReference type="AlphaFoldDB" id="A0A0M2NC55"/>
<dbReference type="EMBL" id="LAYJ01000117">
    <property type="protein sequence ID" value="KKI49818.1"/>
    <property type="molecule type" value="Genomic_DNA"/>
</dbReference>
<evidence type="ECO:0000313" key="2">
    <source>
        <dbReference type="Proteomes" id="UP000034076"/>
    </source>
</evidence>
<accession>A0A0M2NC55</accession>
<sequence length="42" mass="4733">MAYALLLRNKKPPFFHHAKIGRLWFISGTKARFSGTNTGGQL</sequence>
<comment type="caution">
    <text evidence="1">The sequence shown here is derived from an EMBL/GenBank/DDBJ whole genome shotgun (WGS) entry which is preliminary data.</text>
</comment>
<organism evidence="1 2">
    <name type="scientific">Christensenella hongkongensis</name>
    <dbReference type="NCBI Taxonomy" id="270498"/>
    <lineage>
        <taxon>Bacteria</taxon>
        <taxon>Bacillati</taxon>
        <taxon>Bacillota</taxon>
        <taxon>Clostridia</taxon>
        <taxon>Christensenellales</taxon>
        <taxon>Christensenellaceae</taxon>
        <taxon>Christensenella</taxon>
    </lineage>
</organism>
<evidence type="ECO:0000313" key="1">
    <source>
        <dbReference type="EMBL" id="KKI49818.1"/>
    </source>
</evidence>
<name>A0A0M2NC55_9FIRM</name>